<name>A0AAD9W5F8_PHOAM</name>
<feature type="transmembrane region" description="Helical" evidence="1">
    <location>
        <begin position="51"/>
        <end position="70"/>
    </location>
</feature>
<keyword evidence="1" id="KW-1133">Transmembrane helix</keyword>
<comment type="caution">
    <text evidence="2">The sequence shown here is derived from an EMBL/GenBank/DDBJ whole genome shotgun (WGS) entry which is preliminary data.</text>
</comment>
<keyword evidence="3" id="KW-1185">Reference proteome</keyword>
<dbReference type="AlphaFoldDB" id="A0AAD9W5F8"/>
<proteinExistence type="predicted"/>
<keyword evidence="1" id="KW-0472">Membrane</keyword>
<evidence type="ECO:0000313" key="2">
    <source>
        <dbReference type="EMBL" id="KAK2606535.1"/>
    </source>
</evidence>
<sequence length="109" mass="11798">MNPSPRTVTTASRPKVISLLLAFPIQTRQKTAVNGGLYSAPHQTPRMKTTFIFLVMAAASAAALPVAYVASEHSDSLVLRDGTTAFDPDLEFKAKRDGTTAFDPDLEFK</sequence>
<reference evidence="2" key="1">
    <citation type="submission" date="2023-06" db="EMBL/GenBank/DDBJ databases">
        <authorList>
            <person name="Noh H."/>
        </authorList>
    </citation>
    <scope>NUCLEOTIDE SEQUENCE</scope>
    <source>
        <strain evidence="2">DUCC20226</strain>
    </source>
</reference>
<evidence type="ECO:0000256" key="1">
    <source>
        <dbReference type="SAM" id="Phobius"/>
    </source>
</evidence>
<keyword evidence="1" id="KW-0812">Transmembrane</keyword>
<protein>
    <submittedName>
        <fullName evidence="2">Uncharacterized protein</fullName>
    </submittedName>
</protein>
<evidence type="ECO:0000313" key="3">
    <source>
        <dbReference type="Proteomes" id="UP001265746"/>
    </source>
</evidence>
<dbReference type="Proteomes" id="UP001265746">
    <property type="component" value="Unassembled WGS sequence"/>
</dbReference>
<dbReference type="EMBL" id="JAUJFL010000003">
    <property type="protein sequence ID" value="KAK2606535.1"/>
    <property type="molecule type" value="Genomic_DNA"/>
</dbReference>
<accession>A0AAD9W5F8</accession>
<organism evidence="2 3">
    <name type="scientific">Phomopsis amygdali</name>
    <name type="common">Fusicoccum amygdali</name>
    <dbReference type="NCBI Taxonomy" id="1214568"/>
    <lineage>
        <taxon>Eukaryota</taxon>
        <taxon>Fungi</taxon>
        <taxon>Dikarya</taxon>
        <taxon>Ascomycota</taxon>
        <taxon>Pezizomycotina</taxon>
        <taxon>Sordariomycetes</taxon>
        <taxon>Sordariomycetidae</taxon>
        <taxon>Diaporthales</taxon>
        <taxon>Diaporthaceae</taxon>
        <taxon>Diaporthe</taxon>
    </lineage>
</organism>
<gene>
    <name evidence="2" type="ORF">N8I77_005277</name>
</gene>